<accession>A0AAE1X9U0</accession>
<organism evidence="1 2">
    <name type="scientific">Sesamum angolense</name>
    <dbReference type="NCBI Taxonomy" id="2727404"/>
    <lineage>
        <taxon>Eukaryota</taxon>
        <taxon>Viridiplantae</taxon>
        <taxon>Streptophyta</taxon>
        <taxon>Embryophyta</taxon>
        <taxon>Tracheophyta</taxon>
        <taxon>Spermatophyta</taxon>
        <taxon>Magnoliopsida</taxon>
        <taxon>eudicotyledons</taxon>
        <taxon>Gunneridae</taxon>
        <taxon>Pentapetalae</taxon>
        <taxon>asterids</taxon>
        <taxon>lamiids</taxon>
        <taxon>Lamiales</taxon>
        <taxon>Pedaliaceae</taxon>
        <taxon>Sesamum</taxon>
    </lineage>
</organism>
<gene>
    <name evidence="1" type="ORF">Sango_0377200</name>
</gene>
<comment type="caution">
    <text evidence="1">The sequence shown here is derived from an EMBL/GenBank/DDBJ whole genome shotgun (WGS) entry which is preliminary data.</text>
</comment>
<keyword evidence="2" id="KW-1185">Reference proteome</keyword>
<protein>
    <submittedName>
        <fullName evidence="1">Uncharacterized protein</fullName>
    </submittedName>
</protein>
<dbReference type="EMBL" id="JACGWL010000002">
    <property type="protein sequence ID" value="KAK4407962.1"/>
    <property type="molecule type" value="Genomic_DNA"/>
</dbReference>
<evidence type="ECO:0000313" key="1">
    <source>
        <dbReference type="EMBL" id="KAK4407962.1"/>
    </source>
</evidence>
<sequence length="129" mass="15067">MSCFKLPVTLLKEIESITSNFFWNDSEKNKIHWVARDRMCRSKKAGGIGFRNLHAFNLAMLAKQSWRVLKKAELLVSRIFKARYFPHDNFLNAKKNSGMSFTWRSILESRSIIEAGMRWRIGDGQKVKV</sequence>
<reference evidence="1" key="2">
    <citation type="journal article" date="2024" name="Plant">
        <title>Genomic evolution and insights into agronomic trait innovations of Sesamum species.</title>
        <authorList>
            <person name="Miao H."/>
            <person name="Wang L."/>
            <person name="Qu L."/>
            <person name="Liu H."/>
            <person name="Sun Y."/>
            <person name="Le M."/>
            <person name="Wang Q."/>
            <person name="Wei S."/>
            <person name="Zheng Y."/>
            <person name="Lin W."/>
            <person name="Duan Y."/>
            <person name="Cao H."/>
            <person name="Xiong S."/>
            <person name="Wang X."/>
            <person name="Wei L."/>
            <person name="Li C."/>
            <person name="Ma Q."/>
            <person name="Ju M."/>
            <person name="Zhao R."/>
            <person name="Li G."/>
            <person name="Mu C."/>
            <person name="Tian Q."/>
            <person name="Mei H."/>
            <person name="Zhang T."/>
            <person name="Gao T."/>
            <person name="Zhang H."/>
        </authorList>
    </citation>
    <scope>NUCLEOTIDE SEQUENCE</scope>
    <source>
        <strain evidence="1">K16</strain>
    </source>
</reference>
<dbReference type="PANTHER" id="PTHR33116:SF86">
    <property type="entry name" value="REVERSE TRANSCRIPTASE DOMAIN-CONTAINING PROTEIN"/>
    <property type="match status" value="1"/>
</dbReference>
<dbReference type="AlphaFoldDB" id="A0AAE1X9U0"/>
<name>A0AAE1X9U0_9LAMI</name>
<dbReference type="PANTHER" id="PTHR33116">
    <property type="entry name" value="REVERSE TRANSCRIPTASE ZINC-BINDING DOMAIN-CONTAINING PROTEIN-RELATED-RELATED"/>
    <property type="match status" value="1"/>
</dbReference>
<reference evidence="1" key="1">
    <citation type="submission" date="2020-06" db="EMBL/GenBank/DDBJ databases">
        <authorList>
            <person name="Li T."/>
            <person name="Hu X."/>
            <person name="Zhang T."/>
            <person name="Song X."/>
            <person name="Zhang H."/>
            <person name="Dai N."/>
            <person name="Sheng W."/>
            <person name="Hou X."/>
            <person name="Wei L."/>
        </authorList>
    </citation>
    <scope>NUCLEOTIDE SEQUENCE</scope>
    <source>
        <strain evidence="1">K16</strain>
        <tissue evidence="1">Leaf</tissue>
    </source>
</reference>
<proteinExistence type="predicted"/>
<dbReference type="Proteomes" id="UP001289374">
    <property type="component" value="Unassembled WGS sequence"/>
</dbReference>
<evidence type="ECO:0000313" key="2">
    <source>
        <dbReference type="Proteomes" id="UP001289374"/>
    </source>
</evidence>